<evidence type="ECO:0000256" key="1">
    <source>
        <dbReference type="SAM" id="MobiDB-lite"/>
    </source>
</evidence>
<gene>
    <name evidence="2" type="ORF">ABLG96_16965</name>
</gene>
<sequence length="115" mass="12447">MTPDAERDGISTPSSLDHRQPLDQRPQLDDLVGRLRAWSSASWGHGDRLRVTRLELQELADASALAAGRAPLPVPLLETTVIPDQLVVLADQAMQDGVDPAPYLARIATALGFSR</sequence>
<proteinExistence type="predicted"/>
<evidence type="ECO:0000313" key="2">
    <source>
        <dbReference type="EMBL" id="XCG62890.1"/>
    </source>
</evidence>
<feature type="region of interest" description="Disordered" evidence="1">
    <location>
        <begin position="1"/>
        <end position="24"/>
    </location>
</feature>
<dbReference type="AlphaFoldDB" id="A0AAU8DMK0"/>
<dbReference type="RefSeq" id="WP_353648505.1">
    <property type="nucleotide sequence ID" value="NZ_CP159218.1"/>
</dbReference>
<reference evidence="2" key="1">
    <citation type="submission" date="2024-05" db="EMBL/GenBank/DDBJ databases">
        <authorList>
            <person name="Cai S.Y."/>
            <person name="Jin L.M."/>
            <person name="Li H.R."/>
        </authorList>
    </citation>
    <scope>NUCLEOTIDE SEQUENCE</scope>
    <source>
        <strain evidence="2">A5-74</strain>
    </source>
</reference>
<name>A0AAU8DMK0_9ACTN</name>
<accession>A0AAU8DMK0</accession>
<dbReference type="EMBL" id="CP159218">
    <property type="protein sequence ID" value="XCG62890.1"/>
    <property type="molecule type" value="Genomic_DNA"/>
</dbReference>
<protein>
    <submittedName>
        <fullName evidence="2">Uncharacterized protein</fullName>
    </submittedName>
</protein>
<organism evidence="2">
    <name type="scientific">Nakamurella sp. A5-74</name>
    <dbReference type="NCBI Taxonomy" id="3158264"/>
    <lineage>
        <taxon>Bacteria</taxon>
        <taxon>Bacillati</taxon>
        <taxon>Actinomycetota</taxon>
        <taxon>Actinomycetes</taxon>
        <taxon>Nakamurellales</taxon>
        <taxon>Nakamurellaceae</taxon>
        <taxon>Nakamurella</taxon>
    </lineage>
</organism>